<dbReference type="SMART" id="SM00184">
    <property type="entry name" value="RING"/>
    <property type="match status" value="1"/>
</dbReference>
<evidence type="ECO:0000256" key="6">
    <source>
        <dbReference type="PROSITE-ProRule" id="PRU00024"/>
    </source>
</evidence>
<dbReference type="Pfam" id="PF13765">
    <property type="entry name" value="PRY"/>
    <property type="match status" value="1"/>
</dbReference>
<dbReference type="Pfam" id="PF13445">
    <property type="entry name" value="zf-RING_UBOX"/>
    <property type="match status" value="1"/>
</dbReference>
<keyword evidence="11" id="KW-1185">Reference proteome</keyword>
<dbReference type="Gene3D" id="4.10.830.40">
    <property type="match status" value="1"/>
</dbReference>
<feature type="domain" description="RING-type" evidence="8">
    <location>
        <begin position="15"/>
        <end position="55"/>
    </location>
</feature>
<keyword evidence="2" id="KW-0479">Metal-binding</keyword>
<dbReference type="InterPro" id="IPR027370">
    <property type="entry name" value="Znf-RING_euk"/>
</dbReference>
<dbReference type="Gene3D" id="3.30.160.60">
    <property type="entry name" value="Classic Zinc Finger"/>
    <property type="match status" value="1"/>
</dbReference>
<evidence type="ECO:0000259" key="10">
    <source>
        <dbReference type="PROSITE" id="PS50188"/>
    </source>
</evidence>
<feature type="domain" description="B30.2/SPRY" evidence="10">
    <location>
        <begin position="345"/>
        <end position="537"/>
    </location>
</feature>
<dbReference type="InterPro" id="IPR013320">
    <property type="entry name" value="ConA-like_dom_sf"/>
</dbReference>
<dbReference type="FunFam" id="2.60.120.920:FF:000004">
    <property type="entry name" value="Butyrophilin subfamily 1 member A1"/>
    <property type="match status" value="1"/>
</dbReference>
<gene>
    <name evidence="12" type="primary">LOC114430244</name>
</gene>
<dbReference type="GO" id="GO:0045087">
    <property type="term" value="P:innate immune response"/>
    <property type="evidence" value="ECO:0007669"/>
    <property type="project" value="UniProtKB-KW"/>
</dbReference>
<dbReference type="PRINTS" id="PR01407">
    <property type="entry name" value="BUTYPHLNCDUF"/>
</dbReference>
<evidence type="ECO:0000256" key="7">
    <source>
        <dbReference type="SAM" id="Coils"/>
    </source>
</evidence>
<dbReference type="InParanoid" id="A0A6P7HQW8"/>
<dbReference type="OrthoDB" id="265776at2759"/>
<reference evidence="12" key="1">
    <citation type="submission" date="2025-08" db="UniProtKB">
        <authorList>
            <consortium name="RefSeq"/>
        </authorList>
    </citation>
    <scope>IDENTIFICATION</scope>
</reference>
<keyword evidence="5" id="KW-0391">Immunity</keyword>
<dbReference type="RefSeq" id="XP_028254371.1">
    <property type="nucleotide sequence ID" value="XM_028398570.1"/>
</dbReference>
<dbReference type="PROSITE" id="PS00518">
    <property type="entry name" value="ZF_RING_1"/>
    <property type="match status" value="1"/>
</dbReference>
<dbReference type="Gene3D" id="2.60.120.920">
    <property type="match status" value="1"/>
</dbReference>
<dbReference type="SMART" id="SM00336">
    <property type="entry name" value="BBOX"/>
    <property type="match status" value="1"/>
</dbReference>
<keyword evidence="4" id="KW-0862">Zinc</keyword>
<dbReference type="GeneID" id="114430244"/>
<evidence type="ECO:0000256" key="1">
    <source>
        <dbReference type="ARBA" id="ARBA00022588"/>
    </source>
</evidence>
<dbReference type="InterPro" id="IPR051051">
    <property type="entry name" value="E3_ubiq-ligase_TRIM/RNF"/>
</dbReference>
<dbReference type="PANTHER" id="PTHR25465:SF32">
    <property type="entry name" value="BLOODTHIRSTY-RELATED GENE FAMILY, MEMBER 16 ISOFORM X1-RELATED"/>
    <property type="match status" value="1"/>
</dbReference>
<evidence type="ECO:0000256" key="2">
    <source>
        <dbReference type="ARBA" id="ARBA00022723"/>
    </source>
</evidence>
<evidence type="ECO:0000259" key="8">
    <source>
        <dbReference type="PROSITE" id="PS50089"/>
    </source>
</evidence>
<dbReference type="PROSITE" id="PS50119">
    <property type="entry name" value="ZF_BBOX"/>
    <property type="match status" value="1"/>
</dbReference>
<protein>
    <submittedName>
        <fullName evidence="12">E3 ubiquitin-protein ligase TRIM38-like</fullName>
    </submittedName>
</protein>
<dbReference type="InterPro" id="IPR000315">
    <property type="entry name" value="Znf_B-box"/>
</dbReference>
<dbReference type="PROSITE" id="PS50089">
    <property type="entry name" value="ZF_RING_2"/>
    <property type="match status" value="1"/>
</dbReference>
<dbReference type="SMART" id="SM00449">
    <property type="entry name" value="SPRY"/>
    <property type="match status" value="1"/>
</dbReference>
<proteinExistence type="predicted"/>
<dbReference type="PROSITE" id="PS50188">
    <property type="entry name" value="B302_SPRY"/>
    <property type="match status" value="1"/>
</dbReference>
<keyword evidence="3 6" id="KW-0863">Zinc-finger</keyword>
<dbReference type="SUPFAM" id="SSF57845">
    <property type="entry name" value="B-box zinc-binding domain"/>
    <property type="match status" value="1"/>
</dbReference>
<dbReference type="InterPro" id="IPR003879">
    <property type="entry name" value="Butyrophylin_SPRY"/>
</dbReference>
<dbReference type="InterPro" id="IPR013083">
    <property type="entry name" value="Znf_RING/FYVE/PHD"/>
</dbReference>
<dbReference type="PANTHER" id="PTHR25465">
    <property type="entry name" value="B-BOX DOMAIN CONTAINING"/>
    <property type="match status" value="1"/>
</dbReference>
<evidence type="ECO:0000256" key="4">
    <source>
        <dbReference type="ARBA" id="ARBA00022833"/>
    </source>
</evidence>
<dbReference type="SMART" id="SM00589">
    <property type="entry name" value="PRY"/>
    <property type="match status" value="1"/>
</dbReference>
<dbReference type="InterPro" id="IPR006574">
    <property type="entry name" value="PRY"/>
</dbReference>
<dbReference type="Pfam" id="PF25600">
    <property type="entry name" value="TRIM_CC"/>
    <property type="match status" value="1"/>
</dbReference>
<sequence>MATASSFSSQERFLCSVCLDVFTQPVSTPCGHNFCRTCIHKYWDSSGVCDCPLCKRTFSSRPELHVNTIMSELAAEYAKTVQVKASCLASQLPERSDVLCDICSDIKHKAVKSCLVCLTSFCKVHLEPHHRVLVLKSHKLIDPASNLDDKMCKKHNKITELYCRTDQACVCVLCLKTDHKCHNVVTLEEEYEAVIVKKDGVISNMQKMIQSRCDKINEIESSLDVSQKEAETESEASVQVFTDFIQSIQRSLDELLVVIEERHQATKQKAEGFLKELRTEVAELKSRSNQLEKLSQSGDYHCFLQNFSSICAPLDRDWPNVNIHTDLSFEAVRAAVARVKHKADVIVEKIPEIKMKRLRDHAVDLTLDPDTAHFSLVISPDGKQVATYFEQNLNLPNNPKRFEAYPEVLASEGFTSGKFYFEVQVKENTDWTVGVVRESVDRKEGANISVSEGYWTIGLDEDGYNAFKNPTVTLKLTESLQKVGVFVNYGKGVVSFYDVDSKSHIYSFSGCKFTEKMYPYFSPGCSSNGINSAPLIICTHVPETN</sequence>
<keyword evidence="1" id="KW-0399">Innate immunity</keyword>
<dbReference type="CDD" id="cd19769">
    <property type="entry name" value="Bbox2_TRIM16-like"/>
    <property type="match status" value="1"/>
</dbReference>
<name>A0A6P7HQW8_9TELE</name>
<evidence type="ECO:0000256" key="5">
    <source>
        <dbReference type="ARBA" id="ARBA00022859"/>
    </source>
</evidence>
<feature type="domain" description="B box-type" evidence="9">
    <location>
        <begin position="147"/>
        <end position="187"/>
    </location>
</feature>
<feature type="coiled-coil region" evidence="7">
    <location>
        <begin position="267"/>
        <end position="294"/>
    </location>
</feature>
<dbReference type="InterPro" id="IPR001870">
    <property type="entry name" value="B30.2/SPRY"/>
</dbReference>
<dbReference type="InterPro" id="IPR003877">
    <property type="entry name" value="SPRY_dom"/>
</dbReference>
<evidence type="ECO:0000313" key="11">
    <source>
        <dbReference type="Proteomes" id="UP000515145"/>
    </source>
</evidence>
<dbReference type="GO" id="GO:0008270">
    <property type="term" value="F:zinc ion binding"/>
    <property type="evidence" value="ECO:0007669"/>
    <property type="project" value="UniProtKB-KW"/>
</dbReference>
<dbReference type="InterPro" id="IPR001841">
    <property type="entry name" value="Znf_RING"/>
</dbReference>
<dbReference type="Pfam" id="PF00622">
    <property type="entry name" value="SPRY"/>
    <property type="match status" value="1"/>
</dbReference>
<keyword evidence="7" id="KW-0175">Coiled coil</keyword>
<organism evidence="11 12">
    <name type="scientific">Parambassis ranga</name>
    <name type="common">Indian glassy fish</name>
    <dbReference type="NCBI Taxonomy" id="210632"/>
    <lineage>
        <taxon>Eukaryota</taxon>
        <taxon>Metazoa</taxon>
        <taxon>Chordata</taxon>
        <taxon>Craniata</taxon>
        <taxon>Vertebrata</taxon>
        <taxon>Euteleostomi</taxon>
        <taxon>Actinopterygii</taxon>
        <taxon>Neopterygii</taxon>
        <taxon>Teleostei</taxon>
        <taxon>Neoteleostei</taxon>
        <taxon>Acanthomorphata</taxon>
        <taxon>Ovalentaria</taxon>
        <taxon>Ambassidae</taxon>
        <taxon>Parambassis</taxon>
    </lineage>
</organism>
<dbReference type="SUPFAM" id="SSF49899">
    <property type="entry name" value="Concanavalin A-like lectins/glucanases"/>
    <property type="match status" value="1"/>
</dbReference>
<dbReference type="Gene3D" id="3.30.40.10">
    <property type="entry name" value="Zinc/RING finger domain, C3HC4 (zinc finger)"/>
    <property type="match status" value="1"/>
</dbReference>
<dbReference type="Proteomes" id="UP000515145">
    <property type="component" value="Chromosome 2"/>
</dbReference>
<dbReference type="GO" id="GO:0005737">
    <property type="term" value="C:cytoplasm"/>
    <property type="evidence" value="ECO:0007669"/>
    <property type="project" value="UniProtKB-ARBA"/>
</dbReference>
<accession>A0A6P7HQW8</accession>
<dbReference type="InterPro" id="IPR058030">
    <property type="entry name" value="TRIM8/14/16/25/29/45/65_CC"/>
</dbReference>
<dbReference type="CDD" id="cd13733">
    <property type="entry name" value="SPRY_PRY_C-I_1"/>
    <property type="match status" value="1"/>
</dbReference>
<evidence type="ECO:0000259" key="9">
    <source>
        <dbReference type="PROSITE" id="PS50119"/>
    </source>
</evidence>
<dbReference type="AlphaFoldDB" id="A0A6P7HQW8"/>
<dbReference type="InterPro" id="IPR017907">
    <property type="entry name" value="Znf_RING_CS"/>
</dbReference>
<dbReference type="InterPro" id="IPR043136">
    <property type="entry name" value="B30.2/SPRY_sf"/>
</dbReference>
<evidence type="ECO:0000256" key="3">
    <source>
        <dbReference type="ARBA" id="ARBA00022771"/>
    </source>
</evidence>
<evidence type="ECO:0000313" key="12">
    <source>
        <dbReference type="RefSeq" id="XP_028254371.1"/>
    </source>
</evidence>
<dbReference type="Pfam" id="PF00643">
    <property type="entry name" value="zf-B_box"/>
    <property type="match status" value="1"/>
</dbReference>
<dbReference type="SUPFAM" id="SSF57850">
    <property type="entry name" value="RING/U-box"/>
    <property type="match status" value="1"/>
</dbReference>